<dbReference type="NCBIfam" id="TIGR01280">
    <property type="entry name" value="xseB"/>
    <property type="match status" value="1"/>
</dbReference>
<evidence type="ECO:0000256" key="2">
    <source>
        <dbReference type="ARBA" id="ARBA00022490"/>
    </source>
</evidence>
<dbReference type="Proteomes" id="UP000054686">
    <property type="component" value="Unassembled WGS sequence"/>
</dbReference>
<evidence type="ECO:0000256" key="1">
    <source>
        <dbReference type="ARBA" id="ARBA00009998"/>
    </source>
</evidence>
<dbReference type="OrthoDB" id="5244334at2"/>
<evidence type="ECO:0000256" key="3">
    <source>
        <dbReference type="ARBA" id="ARBA00022722"/>
    </source>
</evidence>
<dbReference type="RefSeq" id="WP_034465426.1">
    <property type="nucleotide sequence ID" value="NZ_CP040006.1"/>
</dbReference>
<sequence>MTTNDQLPDPQSLGYEEARDELVRIVQTLEGGQAPLEDTLTMWERGEALAARCSQILDGAQERLSGRATTPSPEAR</sequence>
<keyword evidence="4 6" id="KW-0378">Hydrolase</keyword>
<dbReference type="PANTHER" id="PTHR34137">
    <property type="entry name" value="EXODEOXYRIBONUCLEASE 7 SMALL SUBUNIT"/>
    <property type="match status" value="1"/>
</dbReference>
<gene>
    <name evidence="6" type="primary">xseB</name>
    <name evidence="7" type="ORF">APY09_00370</name>
</gene>
<keyword evidence="3 6" id="KW-0540">Nuclease</keyword>
<accession>A0A0V8RXU5</accession>
<comment type="function">
    <text evidence="6">Bidirectionally degrades single-stranded DNA into large acid-insoluble oligonucleotides, which are then degraded further into small acid-soluble oligonucleotides.</text>
</comment>
<dbReference type="InterPro" id="IPR037004">
    <property type="entry name" value="Exonuc_VII_ssu_sf"/>
</dbReference>
<dbReference type="Pfam" id="PF02609">
    <property type="entry name" value="Exonuc_VII_S"/>
    <property type="match status" value="1"/>
</dbReference>
<proteinExistence type="inferred from homology"/>
<dbReference type="AlphaFoldDB" id="A0A0V8RXU5"/>
<dbReference type="HAMAP" id="MF_00337">
    <property type="entry name" value="Exonuc_7_S"/>
    <property type="match status" value="1"/>
</dbReference>
<dbReference type="InterPro" id="IPR003761">
    <property type="entry name" value="Exonuc_VII_S"/>
</dbReference>
<comment type="subcellular location">
    <subcellularLocation>
        <location evidence="6">Cytoplasm</location>
    </subcellularLocation>
</comment>
<dbReference type="EMBL" id="LLVT01000001">
    <property type="protein sequence ID" value="KSW12855.1"/>
    <property type="molecule type" value="Genomic_DNA"/>
</dbReference>
<dbReference type="GO" id="GO:0006308">
    <property type="term" value="P:DNA catabolic process"/>
    <property type="evidence" value="ECO:0007669"/>
    <property type="project" value="UniProtKB-UniRule"/>
</dbReference>
<organism evidence="7 8">
    <name type="scientific">Schaalia odontolytica</name>
    <dbReference type="NCBI Taxonomy" id="1660"/>
    <lineage>
        <taxon>Bacteria</taxon>
        <taxon>Bacillati</taxon>
        <taxon>Actinomycetota</taxon>
        <taxon>Actinomycetes</taxon>
        <taxon>Actinomycetales</taxon>
        <taxon>Actinomycetaceae</taxon>
        <taxon>Schaalia</taxon>
    </lineage>
</organism>
<comment type="subunit">
    <text evidence="6">Heterooligomer composed of large and small subunits.</text>
</comment>
<dbReference type="PANTHER" id="PTHR34137:SF1">
    <property type="entry name" value="EXODEOXYRIBONUCLEASE 7 SMALL SUBUNIT"/>
    <property type="match status" value="1"/>
</dbReference>
<dbReference type="GO" id="GO:0009318">
    <property type="term" value="C:exodeoxyribonuclease VII complex"/>
    <property type="evidence" value="ECO:0007669"/>
    <property type="project" value="UniProtKB-UniRule"/>
</dbReference>
<evidence type="ECO:0000256" key="4">
    <source>
        <dbReference type="ARBA" id="ARBA00022801"/>
    </source>
</evidence>
<dbReference type="GO" id="GO:0005829">
    <property type="term" value="C:cytosol"/>
    <property type="evidence" value="ECO:0007669"/>
    <property type="project" value="TreeGrafter"/>
</dbReference>
<evidence type="ECO:0000256" key="6">
    <source>
        <dbReference type="HAMAP-Rule" id="MF_00337"/>
    </source>
</evidence>
<comment type="catalytic activity">
    <reaction evidence="6">
        <text>Exonucleolytic cleavage in either 5'- to 3'- or 3'- to 5'-direction to yield nucleoside 5'-phosphates.</text>
        <dbReference type="EC" id="3.1.11.6"/>
    </reaction>
</comment>
<protein>
    <recommendedName>
        <fullName evidence="6">Exodeoxyribonuclease 7 small subunit</fullName>
        <ecNumber evidence="6">3.1.11.6</ecNumber>
    </recommendedName>
    <alternativeName>
        <fullName evidence="6">Exodeoxyribonuclease VII small subunit</fullName>
        <shortName evidence="6">Exonuclease VII small subunit</shortName>
    </alternativeName>
</protein>
<keyword evidence="5 6" id="KW-0269">Exonuclease</keyword>
<dbReference type="NCBIfam" id="NF002139">
    <property type="entry name" value="PRK00977.1-3"/>
    <property type="match status" value="1"/>
</dbReference>
<dbReference type="SUPFAM" id="SSF116842">
    <property type="entry name" value="XseB-like"/>
    <property type="match status" value="1"/>
</dbReference>
<name>A0A0V8RXU5_9ACTO</name>
<dbReference type="EC" id="3.1.11.6" evidence="6"/>
<evidence type="ECO:0000256" key="5">
    <source>
        <dbReference type="ARBA" id="ARBA00022839"/>
    </source>
</evidence>
<keyword evidence="2 6" id="KW-0963">Cytoplasm</keyword>
<comment type="similarity">
    <text evidence="1 6">Belongs to the XseB family.</text>
</comment>
<reference evidence="7 8" key="1">
    <citation type="submission" date="2015-10" db="EMBL/GenBank/DDBJ databases">
        <title>Draft Genome of Actinomyces odontolyticus subsp. actinosynbacter strain XH001.</title>
        <authorList>
            <person name="Mclean J.S."/>
            <person name="He X."/>
        </authorList>
    </citation>
    <scope>NUCLEOTIDE SEQUENCE [LARGE SCALE GENOMIC DNA]</scope>
    <source>
        <strain evidence="7 8">XH001</strain>
    </source>
</reference>
<comment type="caution">
    <text evidence="7">The sequence shown here is derived from an EMBL/GenBank/DDBJ whole genome shotgun (WGS) entry which is preliminary data.</text>
</comment>
<evidence type="ECO:0000313" key="7">
    <source>
        <dbReference type="EMBL" id="KSW12855.1"/>
    </source>
</evidence>
<dbReference type="GO" id="GO:0008855">
    <property type="term" value="F:exodeoxyribonuclease VII activity"/>
    <property type="evidence" value="ECO:0007669"/>
    <property type="project" value="UniProtKB-UniRule"/>
</dbReference>
<dbReference type="Gene3D" id="1.10.287.1040">
    <property type="entry name" value="Exonuclease VII, small subunit"/>
    <property type="match status" value="1"/>
</dbReference>
<evidence type="ECO:0000313" key="8">
    <source>
        <dbReference type="Proteomes" id="UP000054686"/>
    </source>
</evidence>